<evidence type="ECO:0000256" key="1">
    <source>
        <dbReference type="ARBA" id="ARBA00004236"/>
    </source>
</evidence>
<dbReference type="InterPro" id="IPR003362">
    <property type="entry name" value="Bact_transf"/>
</dbReference>
<feature type="domain" description="Bacterial sugar transferase" evidence="9">
    <location>
        <begin position="42"/>
        <end position="238"/>
    </location>
</feature>
<gene>
    <name evidence="10" type="primary">rfbP</name>
    <name evidence="10" type="ordered locus">SNE_A09380</name>
</gene>
<dbReference type="PANTHER" id="PTHR30576:SF4">
    <property type="entry name" value="UNDECAPRENYL-PHOSPHATE GALACTOSE PHOSPHOTRANSFERASE"/>
    <property type="match status" value="1"/>
</dbReference>
<sequence length="244" mass="27784">MKPWIFIEKSDTVGPTSNNIIDAMNHTSISAAQKKSASPLLKRAFDVLFSLLVVVTLSPLFLLLALLIKLDSKGPVLYLAKRLGKDRKIITVYKFRTMYLDADIRLKKLIENSPEMKKEWEIFQKLKKDPRCTPIGKFLRRVSLDELPQFFNVLEGSLSVVGPRPHMIEELDENPDGLFRKYADTILSVKPGITGIWQTSGRNHLSYEARIELDSAYVGKQSFFFDLFLILKTIPCVLFSKGAF</sequence>
<protein>
    <submittedName>
        <fullName evidence="10">Undecaprenyl-phosphate galactose phosphotransferase</fullName>
        <ecNumber evidence="10">2.7.8.6</ecNumber>
    </submittedName>
</protein>
<keyword evidence="5 8" id="KW-0812">Transmembrane</keyword>
<evidence type="ECO:0000256" key="6">
    <source>
        <dbReference type="ARBA" id="ARBA00022989"/>
    </source>
</evidence>
<evidence type="ECO:0000256" key="4">
    <source>
        <dbReference type="ARBA" id="ARBA00022679"/>
    </source>
</evidence>
<keyword evidence="6 8" id="KW-1133">Transmembrane helix</keyword>
<evidence type="ECO:0000256" key="8">
    <source>
        <dbReference type="SAM" id="Phobius"/>
    </source>
</evidence>
<evidence type="ECO:0000313" key="11">
    <source>
        <dbReference type="Proteomes" id="UP000000496"/>
    </source>
</evidence>
<dbReference type="Proteomes" id="UP000000496">
    <property type="component" value="Chromosome gsn.131"/>
</dbReference>
<evidence type="ECO:0000259" key="9">
    <source>
        <dbReference type="Pfam" id="PF02397"/>
    </source>
</evidence>
<dbReference type="HOGENOM" id="CLU_024920_1_0_0"/>
<keyword evidence="4 10" id="KW-0808">Transferase</keyword>
<comment type="subcellular location">
    <subcellularLocation>
        <location evidence="1">Cell membrane</location>
    </subcellularLocation>
</comment>
<reference evidence="10 11" key="2">
    <citation type="journal article" date="2011" name="Mol. Biol. Evol.">
        <title>Unity in variety--the pan-genome of the Chlamydiae.</title>
        <authorList>
            <person name="Collingro A."/>
            <person name="Tischler P."/>
            <person name="Weinmaier T."/>
            <person name="Penz T."/>
            <person name="Heinz E."/>
            <person name="Brunham R.C."/>
            <person name="Read T.D."/>
            <person name="Bavoil P.M."/>
            <person name="Sachse K."/>
            <person name="Kahane S."/>
            <person name="Friedman M.G."/>
            <person name="Rattei T."/>
            <person name="Myers G.S."/>
            <person name="Horn M."/>
        </authorList>
    </citation>
    <scope>NUCLEOTIDE SEQUENCE [LARGE SCALE GENOMIC DNA]</scope>
    <source>
        <strain evidence="11">ATCC VR-1471 / Z</strain>
    </source>
</reference>
<organism evidence="10 11">
    <name type="scientific">Simkania negevensis (strain ATCC VR-1471 / DSM 27360 / Z)</name>
    <dbReference type="NCBI Taxonomy" id="331113"/>
    <lineage>
        <taxon>Bacteria</taxon>
        <taxon>Pseudomonadati</taxon>
        <taxon>Chlamydiota</taxon>
        <taxon>Chlamydiia</taxon>
        <taxon>Parachlamydiales</taxon>
        <taxon>Simkaniaceae</taxon>
        <taxon>Simkania</taxon>
    </lineage>
</organism>
<feature type="transmembrane region" description="Helical" evidence="8">
    <location>
        <begin position="47"/>
        <end position="68"/>
    </location>
</feature>
<name>F8L7S1_SIMNZ</name>
<dbReference type="GO" id="GO:0005886">
    <property type="term" value="C:plasma membrane"/>
    <property type="evidence" value="ECO:0007669"/>
    <property type="project" value="UniProtKB-SubCell"/>
</dbReference>
<evidence type="ECO:0000256" key="3">
    <source>
        <dbReference type="ARBA" id="ARBA00022475"/>
    </source>
</evidence>
<keyword evidence="11" id="KW-1185">Reference proteome</keyword>
<evidence type="ECO:0000256" key="7">
    <source>
        <dbReference type="ARBA" id="ARBA00023136"/>
    </source>
</evidence>
<dbReference type="KEGG" id="sng:SNE_A09380"/>
<dbReference type="RefSeq" id="WP_013943282.1">
    <property type="nucleotide sequence ID" value="NC_015713.1"/>
</dbReference>
<evidence type="ECO:0000256" key="2">
    <source>
        <dbReference type="ARBA" id="ARBA00006464"/>
    </source>
</evidence>
<keyword evidence="3" id="KW-1003">Cell membrane</keyword>
<dbReference type="AlphaFoldDB" id="F8L7S1"/>
<dbReference type="STRING" id="331113.SNE_A09380"/>
<dbReference type="EC" id="2.7.8.6" evidence="10"/>
<accession>F8L7S1</accession>
<evidence type="ECO:0000313" key="10">
    <source>
        <dbReference type="EMBL" id="CCB88815.1"/>
    </source>
</evidence>
<keyword evidence="7 8" id="KW-0472">Membrane</keyword>
<dbReference type="eggNOG" id="COG2148">
    <property type="taxonomic scope" value="Bacteria"/>
</dbReference>
<comment type="similarity">
    <text evidence="2">Belongs to the bacterial sugar transferase family.</text>
</comment>
<evidence type="ECO:0000256" key="5">
    <source>
        <dbReference type="ARBA" id="ARBA00022692"/>
    </source>
</evidence>
<dbReference type="EMBL" id="FR872582">
    <property type="protein sequence ID" value="CCB88815.1"/>
    <property type="molecule type" value="Genomic_DNA"/>
</dbReference>
<proteinExistence type="inferred from homology"/>
<dbReference type="GO" id="GO:0047360">
    <property type="term" value="F:undecaprenyl-phosphate galactose phosphotransferase activity"/>
    <property type="evidence" value="ECO:0007669"/>
    <property type="project" value="UniProtKB-EC"/>
</dbReference>
<dbReference type="PANTHER" id="PTHR30576">
    <property type="entry name" value="COLANIC BIOSYNTHESIS UDP-GLUCOSE LIPID CARRIER TRANSFERASE"/>
    <property type="match status" value="1"/>
</dbReference>
<reference key="1">
    <citation type="journal article" date="2011" name="Mol. Biol. Evol.">
        <title>Unity in variety -- the pan-genome of the Chlamydiae.</title>
        <authorList>
            <person name="Collingro A."/>
            <person name="Tischler P."/>
            <person name="Weinmaier T."/>
            <person name="Penz T."/>
            <person name="Heinz E."/>
            <person name="Brunham R.C."/>
            <person name="Read T.D."/>
            <person name="Bavoil P.M."/>
            <person name="Sachse K."/>
            <person name="Kahane S."/>
            <person name="Friedman M.G."/>
            <person name="Rattei T."/>
            <person name="Myers G.S.A."/>
            <person name="Horn M."/>
        </authorList>
    </citation>
    <scope>NUCLEOTIDE SEQUENCE</scope>
    <source>
        <strain>Z</strain>
    </source>
</reference>
<dbReference type="Pfam" id="PF02397">
    <property type="entry name" value="Bac_transf"/>
    <property type="match status" value="1"/>
</dbReference>